<evidence type="ECO:0000256" key="3">
    <source>
        <dbReference type="ARBA" id="ARBA00022763"/>
    </source>
</evidence>
<evidence type="ECO:0000256" key="2">
    <source>
        <dbReference type="ARBA" id="ARBA00022670"/>
    </source>
</evidence>
<keyword evidence="7" id="KW-0456">Lyase</keyword>
<evidence type="ECO:0000313" key="8">
    <source>
        <dbReference type="EMBL" id="CUV02140.1"/>
    </source>
</evidence>
<accession>A0A160VC24</accession>
<evidence type="ECO:0008006" key="9">
    <source>
        <dbReference type="Google" id="ProtNLM"/>
    </source>
</evidence>
<dbReference type="AlphaFoldDB" id="A0A160VC24"/>
<keyword evidence="2" id="KW-0645">Protease</keyword>
<evidence type="ECO:0000256" key="5">
    <source>
        <dbReference type="ARBA" id="ARBA00023124"/>
    </source>
</evidence>
<keyword evidence="5" id="KW-0190">Covalent protein-DNA linkage</keyword>
<dbReference type="PANTHER" id="PTHR13604">
    <property type="entry name" value="DC12-RELATED"/>
    <property type="match status" value="1"/>
</dbReference>
<proteinExistence type="inferred from homology"/>
<dbReference type="GO" id="GO:0003697">
    <property type="term" value="F:single-stranded DNA binding"/>
    <property type="evidence" value="ECO:0007669"/>
    <property type="project" value="InterPro"/>
</dbReference>
<evidence type="ECO:0000256" key="4">
    <source>
        <dbReference type="ARBA" id="ARBA00022801"/>
    </source>
</evidence>
<reference evidence="8" key="1">
    <citation type="submission" date="2015-10" db="EMBL/GenBank/DDBJ databases">
        <authorList>
            <person name="Gilbert D.G."/>
        </authorList>
    </citation>
    <scope>NUCLEOTIDE SEQUENCE</scope>
</reference>
<dbReference type="SUPFAM" id="SSF143081">
    <property type="entry name" value="BB1717-like"/>
    <property type="match status" value="1"/>
</dbReference>
<keyword evidence="3" id="KW-0227">DNA damage</keyword>
<dbReference type="InterPro" id="IPR036590">
    <property type="entry name" value="SRAP-like"/>
</dbReference>
<dbReference type="PANTHER" id="PTHR13604:SF0">
    <property type="entry name" value="ABASIC SITE PROCESSING PROTEIN HMCES"/>
    <property type="match status" value="1"/>
</dbReference>
<dbReference type="GO" id="GO:0006508">
    <property type="term" value="P:proteolysis"/>
    <property type="evidence" value="ECO:0007669"/>
    <property type="project" value="UniProtKB-KW"/>
</dbReference>
<evidence type="ECO:0000256" key="6">
    <source>
        <dbReference type="ARBA" id="ARBA00023125"/>
    </source>
</evidence>
<organism evidence="8">
    <name type="scientific">hydrothermal vent metagenome</name>
    <dbReference type="NCBI Taxonomy" id="652676"/>
    <lineage>
        <taxon>unclassified sequences</taxon>
        <taxon>metagenomes</taxon>
        <taxon>ecological metagenomes</taxon>
    </lineage>
</organism>
<dbReference type="Pfam" id="PF02586">
    <property type="entry name" value="SRAP"/>
    <property type="match status" value="1"/>
</dbReference>
<evidence type="ECO:0000256" key="1">
    <source>
        <dbReference type="ARBA" id="ARBA00008136"/>
    </source>
</evidence>
<keyword evidence="4" id="KW-0378">Hydrolase</keyword>
<dbReference type="GO" id="GO:0106300">
    <property type="term" value="P:protein-DNA covalent cross-linking repair"/>
    <property type="evidence" value="ECO:0007669"/>
    <property type="project" value="InterPro"/>
</dbReference>
<name>A0A160VC24_9ZZZZ</name>
<protein>
    <recommendedName>
        <fullName evidence="9">Abasic site processing protein</fullName>
    </recommendedName>
</protein>
<sequence length="245" mass="27454">MCGRFTLTSNLNELQGRFGFLSEFTGLKSFEHGPEQGPRYNIAPTQQVLTVTNDGQKSGELMRWGLVPFWAKDLKVGARMINAVGETVATKPAFRTAFKKRRCLVLANGFYEWKTDGKRKLPNYIYPRNGEPMAFAGLWETWKSPKGEVVQSCTIITTEANPFIQTLHTRMPVILSDETQALWLDPLTEDPKNLEPLLIPAPVELLTSHRVSETVNSVKNQGPECIVPLSEETLGEETPSARLFS</sequence>
<comment type="similarity">
    <text evidence="1">Belongs to the SOS response-associated peptidase family.</text>
</comment>
<dbReference type="InterPro" id="IPR003738">
    <property type="entry name" value="SRAP"/>
</dbReference>
<evidence type="ECO:0000256" key="7">
    <source>
        <dbReference type="ARBA" id="ARBA00023239"/>
    </source>
</evidence>
<gene>
    <name evidence="8" type="ORF">MGWOODY_Clf568</name>
</gene>
<dbReference type="EMBL" id="FAXA01000192">
    <property type="protein sequence ID" value="CUV02140.1"/>
    <property type="molecule type" value="Genomic_DNA"/>
</dbReference>
<dbReference type="Gene3D" id="3.90.1680.10">
    <property type="entry name" value="SOS response associated peptidase-like"/>
    <property type="match status" value="1"/>
</dbReference>
<dbReference type="GO" id="GO:0008233">
    <property type="term" value="F:peptidase activity"/>
    <property type="evidence" value="ECO:0007669"/>
    <property type="project" value="UniProtKB-KW"/>
</dbReference>
<keyword evidence="6" id="KW-0238">DNA-binding</keyword>
<dbReference type="GO" id="GO:0016829">
    <property type="term" value="F:lyase activity"/>
    <property type="evidence" value="ECO:0007669"/>
    <property type="project" value="UniProtKB-KW"/>
</dbReference>